<dbReference type="CDD" id="cd00554">
    <property type="entry name" value="MECDP_synthase"/>
    <property type="match status" value="1"/>
</dbReference>
<dbReference type="PANTHER" id="PTHR43181">
    <property type="entry name" value="2-C-METHYL-D-ERYTHRITOL 2,4-CYCLODIPHOSPHATE SYNTHASE, CHLOROPLASTIC"/>
    <property type="match status" value="1"/>
</dbReference>
<keyword evidence="7" id="KW-0456">Lyase</keyword>
<dbReference type="NCBIfam" id="TIGR00151">
    <property type="entry name" value="ispF"/>
    <property type="match status" value="1"/>
</dbReference>
<dbReference type="PROSITE" id="PS01350">
    <property type="entry name" value="ISPF"/>
    <property type="match status" value="1"/>
</dbReference>
<dbReference type="HAMAP" id="MF_00107">
    <property type="entry name" value="IspF"/>
    <property type="match status" value="1"/>
</dbReference>
<keyword evidence="5" id="KW-0479">Metal-binding</keyword>
<dbReference type="EC" id="4.6.1.12" evidence="4"/>
<reference evidence="9" key="1">
    <citation type="journal article" date="2014" name="Front. Microbiol.">
        <title>High frequency of phylogenetically diverse reductive dehalogenase-homologous genes in deep subseafloor sedimentary metagenomes.</title>
        <authorList>
            <person name="Kawai M."/>
            <person name="Futagami T."/>
            <person name="Toyoda A."/>
            <person name="Takaki Y."/>
            <person name="Nishi S."/>
            <person name="Hori S."/>
            <person name="Arai W."/>
            <person name="Tsubouchi T."/>
            <person name="Morono Y."/>
            <person name="Uchiyama I."/>
            <person name="Ito T."/>
            <person name="Fujiyama A."/>
            <person name="Inagaki F."/>
            <person name="Takami H."/>
        </authorList>
    </citation>
    <scope>NUCLEOTIDE SEQUENCE</scope>
    <source>
        <strain evidence="9">Expedition CK06-06</strain>
    </source>
</reference>
<dbReference type="EMBL" id="BART01001574">
    <property type="protein sequence ID" value="GAG71113.1"/>
    <property type="molecule type" value="Genomic_DNA"/>
</dbReference>
<dbReference type="SUPFAM" id="SSF69765">
    <property type="entry name" value="IpsF-like"/>
    <property type="match status" value="1"/>
</dbReference>
<protein>
    <recommendedName>
        <fullName evidence="4">2-C-methyl-D-erythritol 2,4-cyclodiphosphate synthase</fullName>
        <ecNumber evidence="4">4.6.1.12</ecNumber>
    </recommendedName>
</protein>
<comment type="cofactor">
    <cofactor evidence="2">
        <name>a divalent metal cation</name>
        <dbReference type="ChEBI" id="CHEBI:60240"/>
    </cofactor>
</comment>
<dbReference type="PANTHER" id="PTHR43181:SF1">
    <property type="entry name" value="2-C-METHYL-D-ERYTHRITOL 2,4-CYCLODIPHOSPHATE SYNTHASE, CHLOROPLASTIC"/>
    <property type="match status" value="1"/>
</dbReference>
<dbReference type="Gene3D" id="3.30.1330.50">
    <property type="entry name" value="2-C-methyl-D-erythritol 2,4-cyclodiphosphate synthase"/>
    <property type="match status" value="1"/>
</dbReference>
<dbReference type="GO" id="GO:0046872">
    <property type="term" value="F:metal ion binding"/>
    <property type="evidence" value="ECO:0007669"/>
    <property type="project" value="UniProtKB-KW"/>
</dbReference>
<dbReference type="GO" id="GO:0008685">
    <property type="term" value="F:2-C-methyl-D-erythritol 2,4-cyclodiphosphate synthase activity"/>
    <property type="evidence" value="ECO:0007669"/>
    <property type="project" value="UniProtKB-EC"/>
</dbReference>
<evidence type="ECO:0000256" key="7">
    <source>
        <dbReference type="ARBA" id="ARBA00023239"/>
    </source>
</evidence>
<dbReference type="UniPathway" id="UPA00056">
    <property type="reaction ID" value="UER00095"/>
</dbReference>
<name>X1AEJ4_9ZZZZ</name>
<evidence type="ECO:0000256" key="1">
    <source>
        <dbReference type="ARBA" id="ARBA00000200"/>
    </source>
</evidence>
<comment type="catalytic activity">
    <reaction evidence="1">
        <text>4-CDP-2-C-methyl-D-erythritol 2-phosphate = 2-C-methyl-D-erythritol 2,4-cyclic diphosphate + CMP</text>
        <dbReference type="Rhea" id="RHEA:23864"/>
        <dbReference type="ChEBI" id="CHEBI:57919"/>
        <dbReference type="ChEBI" id="CHEBI:58483"/>
        <dbReference type="ChEBI" id="CHEBI:60377"/>
        <dbReference type="EC" id="4.6.1.12"/>
    </reaction>
</comment>
<evidence type="ECO:0000313" key="9">
    <source>
        <dbReference type="EMBL" id="GAG71113.1"/>
    </source>
</evidence>
<evidence type="ECO:0000256" key="4">
    <source>
        <dbReference type="ARBA" id="ARBA00012579"/>
    </source>
</evidence>
<evidence type="ECO:0000256" key="3">
    <source>
        <dbReference type="ARBA" id="ARBA00004709"/>
    </source>
</evidence>
<evidence type="ECO:0000256" key="2">
    <source>
        <dbReference type="ARBA" id="ARBA00001968"/>
    </source>
</evidence>
<dbReference type="InterPro" id="IPR036571">
    <property type="entry name" value="MECDP_synthase_sf"/>
</dbReference>
<proteinExistence type="inferred from homology"/>
<accession>X1AEJ4</accession>
<dbReference type="AlphaFoldDB" id="X1AEJ4"/>
<evidence type="ECO:0000256" key="6">
    <source>
        <dbReference type="ARBA" id="ARBA00023229"/>
    </source>
</evidence>
<comment type="pathway">
    <text evidence="3">Isoprenoid biosynthesis; isopentenyl diphosphate biosynthesis via DXP pathway; isopentenyl diphosphate from 1-deoxy-D-xylulose 5-phosphate: step 4/6.</text>
</comment>
<dbReference type="InterPro" id="IPR020555">
    <property type="entry name" value="MECDP_synthase_CS"/>
</dbReference>
<dbReference type="GO" id="GO:0016114">
    <property type="term" value="P:terpenoid biosynthetic process"/>
    <property type="evidence" value="ECO:0007669"/>
    <property type="project" value="InterPro"/>
</dbReference>
<dbReference type="Pfam" id="PF02542">
    <property type="entry name" value="YgbB"/>
    <property type="match status" value="1"/>
</dbReference>
<organism evidence="9">
    <name type="scientific">marine sediment metagenome</name>
    <dbReference type="NCBI Taxonomy" id="412755"/>
    <lineage>
        <taxon>unclassified sequences</taxon>
        <taxon>metagenomes</taxon>
        <taxon>ecological metagenomes</taxon>
    </lineage>
</organism>
<dbReference type="GO" id="GO:0019288">
    <property type="term" value="P:isopentenyl diphosphate biosynthetic process, methylerythritol 4-phosphate pathway"/>
    <property type="evidence" value="ECO:0007669"/>
    <property type="project" value="UniProtKB-UniPathway"/>
</dbReference>
<feature type="domain" description="2-C-methyl-D-erythritol 2,4-cyclodiphosphate synthase" evidence="8">
    <location>
        <begin position="5"/>
        <end position="158"/>
    </location>
</feature>
<comment type="caution">
    <text evidence="9">The sequence shown here is derived from an EMBL/GenBank/DDBJ whole genome shotgun (WGS) entry which is preliminary data.</text>
</comment>
<keyword evidence="6" id="KW-0414">Isoprene biosynthesis</keyword>
<sequence length="163" mass="18028">MGRAMRVGFGYDVHPLILGRKLILGGEVIPYQKGLDGHSDADVLIHSLIDALLGAAGEGDIGQHFPDNDEQYRDISSLKLLENTYKILKRKKLTINNIDVSVVLEEPRIASFIINMKNNIAQVLKISSEKVNIKATTNEKMGFIGKREGAVSYCVVSLNDYID</sequence>
<dbReference type="InterPro" id="IPR003526">
    <property type="entry name" value="MECDP_synthase"/>
</dbReference>
<evidence type="ECO:0000259" key="8">
    <source>
        <dbReference type="Pfam" id="PF02542"/>
    </source>
</evidence>
<gene>
    <name evidence="9" type="ORF">S01H4_05427</name>
</gene>
<evidence type="ECO:0000256" key="5">
    <source>
        <dbReference type="ARBA" id="ARBA00022723"/>
    </source>
</evidence>